<keyword evidence="3" id="KW-1185">Reference proteome</keyword>
<feature type="transmembrane region" description="Helical" evidence="1">
    <location>
        <begin position="31"/>
        <end position="51"/>
    </location>
</feature>
<dbReference type="RefSeq" id="XP_029240161.1">
    <property type="nucleotide sequence ID" value="XM_029379945.1"/>
</dbReference>
<sequence>MQVIALCLDVPCVGNSRRCGRTSRSVHRTIFSGRILPAASVFSLFAFFFFLCGKRDCKASALSGERKRRLSLAAVFVWGVPLVLLEGPTVGMAPVACRGVWTSIRAIVTKCPGLLITHHLDGVEALAGCVSIVAEMSLRIHGAFFCPTVERLV</sequence>
<dbReference type="InterPro" id="IPR027417">
    <property type="entry name" value="P-loop_NTPase"/>
</dbReference>
<dbReference type="GO" id="GO:0140359">
    <property type="term" value="F:ABC-type transporter activity"/>
    <property type="evidence" value="ECO:0007669"/>
    <property type="project" value="InterPro"/>
</dbReference>
<dbReference type="AlphaFoldDB" id="A0A422NRD9"/>
<keyword evidence="1" id="KW-1133">Transmembrane helix</keyword>
<dbReference type="Proteomes" id="UP000283634">
    <property type="component" value="Unassembled WGS sequence"/>
</dbReference>
<dbReference type="InterPro" id="IPR026082">
    <property type="entry name" value="ABCA"/>
</dbReference>
<dbReference type="SUPFAM" id="SSF52540">
    <property type="entry name" value="P-loop containing nucleoside triphosphate hydrolases"/>
    <property type="match status" value="1"/>
</dbReference>
<keyword evidence="1" id="KW-0472">Membrane</keyword>
<keyword evidence="1" id="KW-0812">Transmembrane</keyword>
<comment type="caution">
    <text evidence="2">The sequence shown here is derived from an EMBL/GenBank/DDBJ whole genome shotgun (WGS) entry which is preliminary data.</text>
</comment>
<dbReference type="GO" id="GO:0016020">
    <property type="term" value="C:membrane"/>
    <property type="evidence" value="ECO:0007669"/>
    <property type="project" value="InterPro"/>
</dbReference>
<dbReference type="PANTHER" id="PTHR19229">
    <property type="entry name" value="ATP-BINDING CASSETTE TRANSPORTER SUBFAMILY A ABCA"/>
    <property type="match status" value="1"/>
</dbReference>
<evidence type="ECO:0000313" key="2">
    <source>
        <dbReference type="EMBL" id="RNF08026.1"/>
    </source>
</evidence>
<gene>
    <name evidence="2" type="ORF">TraAM80_02959</name>
</gene>
<evidence type="ECO:0000256" key="1">
    <source>
        <dbReference type="SAM" id="Phobius"/>
    </source>
</evidence>
<reference evidence="2 3" key="1">
    <citation type="journal article" date="2018" name="BMC Genomics">
        <title>Genomic comparison of Trypanosoma conorhini and Trypanosoma rangeli to Trypanosoma cruzi strains of high and low virulence.</title>
        <authorList>
            <person name="Bradwell K.R."/>
            <person name="Koparde V.N."/>
            <person name="Matveyev A.V."/>
            <person name="Serrano M.G."/>
            <person name="Alves J.M."/>
            <person name="Parikh H."/>
            <person name="Huang B."/>
            <person name="Lee V."/>
            <person name="Espinosa-Alvarez O."/>
            <person name="Ortiz P.A."/>
            <person name="Costa-Martins A.G."/>
            <person name="Teixeira M.M."/>
            <person name="Buck G.A."/>
        </authorList>
    </citation>
    <scope>NUCLEOTIDE SEQUENCE [LARGE SCALE GENOMIC DNA]</scope>
    <source>
        <strain evidence="2 3">AM80</strain>
    </source>
</reference>
<organism evidence="2 3">
    <name type="scientific">Trypanosoma rangeli</name>
    <dbReference type="NCBI Taxonomy" id="5698"/>
    <lineage>
        <taxon>Eukaryota</taxon>
        <taxon>Discoba</taxon>
        <taxon>Euglenozoa</taxon>
        <taxon>Kinetoplastea</taxon>
        <taxon>Metakinetoplastina</taxon>
        <taxon>Trypanosomatida</taxon>
        <taxon>Trypanosomatidae</taxon>
        <taxon>Trypanosoma</taxon>
        <taxon>Herpetosoma</taxon>
    </lineage>
</organism>
<name>A0A422NRD9_TRYRA</name>
<accession>A0A422NRD9</accession>
<feature type="transmembrane region" description="Helical" evidence="1">
    <location>
        <begin position="72"/>
        <end position="95"/>
    </location>
</feature>
<dbReference type="Gene3D" id="3.40.50.300">
    <property type="entry name" value="P-loop containing nucleotide triphosphate hydrolases"/>
    <property type="match status" value="1"/>
</dbReference>
<proteinExistence type="predicted"/>
<dbReference type="PANTHER" id="PTHR19229:SF262">
    <property type="entry name" value="TRANSPORTER, PUTATIVE-RELATED"/>
    <property type="match status" value="1"/>
</dbReference>
<dbReference type="GeneID" id="40326892"/>
<protein>
    <submittedName>
        <fullName evidence="2">ABC transporter</fullName>
    </submittedName>
</protein>
<dbReference type="GO" id="GO:0005319">
    <property type="term" value="F:lipid transporter activity"/>
    <property type="evidence" value="ECO:0007669"/>
    <property type="project" value="TreeGrafter"/>
</dbReference>
<evidence type="ECO:0000313" key="3">
    <source>
        <dbReference type="Proteomes" id="UP000283634"/>
    </source>
</evidence>
<dbReference type="EMBL" id="MKGL01000074">
    <property type="protein sequence ID" value="RNF08026.1"/>
    <property type="molecule type" value="Genomic_DNA"/>
</dbReference>